<dbReference type="HOGENOM" id="CLU_1400243_0_0_7"/>
<comment type="caution">
    <text evidence="1">The sequence shown here is derived from an EMBL/GenBank/DDBJ whole genome shotgun (WGS) entry which is preliminary data.</text>
</comment>
<organism evidence="1 2">
    <name type="scientific">Candidatus Entotheonella gemina</name>
    <dbReference type="NCBI Taxonomy" id="1429439"/>
    <lineage>
        <taxon>Bacteria</taxon>
        <taxon>Pseudomonadati</taxon>
        <taxon>Nitrospinota/Tectimicrobiota group</taxon>
        <taxon>Candidatus Tectimicrobiota</taxon>
        <taxon>Candidatus Entotheonellia</taxon>
        <taxon>Candidatus Entotheonellales</taxon>
        <taxon>Candidatus Entotheonellaceae</taxon>
        <taxon>Candidatus Entotheonella</taxon>
    </lineage>
</organism>
<reference evidence="1 2" key="1">
    <citation type="journal article" date="2014" name="Nature">
        <title>An environmental bacterial taxon with a large and distinct metabolic repertoire.</title>
        <authorList>
            <person name="Wilson M.C."/>
            <person name="Mori T."/>
            <person name="Ruckert C."/>
            <person name="Uria A.R."/>
            <person name="Helf M.J."/>
            <person name="Takada K."/>
            <person name="Gernert C."/>
            <person name="Steffens U.A."/>
            <person name="Heycke N."/>
            <person name="Schmitt S."/>
            <person name="Rinke C."/>
            <person name="Helfrich E.J."/>
            <person name="Brachmann A.O."/>
            <person name="Gurgui C."/>
            <person name="Wakimoto T."/>
            <person name="Kracht M."/>
            <person name="Crusemann M."/>
            <person name="Hentschel U."/>
            <person name="Abe I."/>
            <person name="Matsunaga S."/>
            <person name="Kalinowski J."/>
            <person name="Takeyama H."/>
            <person name="Piel J."/>
        </authorList>
    </citation>
    <scope>NUCLEOTIDE SEQUENCE [LARGE SCALE GENOMIC DNA]</scope>
    <source>
        <strain evidence="2">TSY2</strain>
    </source>
</reference>
<dbReference type="EMBL" id="AZHX01001101">
    <property type="protein sequence ID" value="ETX04855.1"/>
    <property type="molecule type" value="Genomic_DNA"/>
</dbReference>
<accession>W4M3V0</accession>
<keyword evidence="2" id="KW-1185">Reference proteome</keyword>
<dbReference type="Proteomes" id="UP000019140">
    <property type="component" value="Unassembled WGS sequence"/>
</dbReference>
<proteinExistence type="predicted"/>
<evidence type="ECO:0000313" key="1">
    <source>
        <dbReference type="EMBL" id="ETX04855.1"/>
    </source>
</evidence>
<evidence type="ECO:0000313" key="2">
    <source>
        <dbReference type="Proteomes" id="UP000019140"/>
    </source>
</evidence>
<name>W4M3V0_9BACT</name>
<protein>
    <submittedName>
        <fullName evidence="1">Uncharacterized protein</fullName>
    </submittedName>
</protein>
<gene>
    <name evidence="1" type="ORF">ETSY2_26380</name>
</gene>
<sequence length="194" mass="22689">MVVGAFQTRDGIYNKQLVRSRIMPISPIDHRDILRYHLKLQHKDHRGSQLWSSWAHHDLVGDYETNEYFYRAMSLEELDSYRDRFAFVQIAGHQGWAPYRNYSLRYLKGHSAPPITRLVEAHLPGFVERMRQEGWFIGKAEAGCISWGIGLAQSNGWRGRHDLRARNKDKALHPWNIFHETLRAVRVVNLLAVT</sequence>
<dbReference type="AlphaFoldDB" id="W4M3V0"/>